<protein>
    <submittedName>
        <fullName evidence="12">Uncharacterized protein</fullName>
    </submittedName>
</protein>
<evidence type="ECO:0000313" key="12">
    <source>
        <dbReference type="EMBL" id="KCW60170.1"/>
    </source>
</evidence>
<proteinExistence type="predicted"/>
<dbReference type="InterPro" id="IPR027417">
    <property type="entry name" value="P-loop_NTPase"/>
</dbReference>
<dbReference type="InterPro" id="IPR057135">
    <property type="entry name" value="At4g27190-like_LRR"/>
</dbReference>
<dbReference type="Pfam" id="PF18052">
    <property type="entry name" value="Rx_N"/>
    <property type="match status" value="1"/>
</dbReference>
<dbReference type="Gene3D" id="1.10.10.10">
    <property type="entry name" value="Winged helix-like DNA-binding domain superfamily/Winged helix DNA-binding domain"/>
    <property type="match status" value="1"/>
</dbReference>
<evidence type="ECO:0000256" key="4">
    <source>
        <dbReference type="ARBA" id="ARBA00022821"/>
    </source>
</evidence>
<dbReference type="Pfam" id="PF23247">
    <property type="entry name" value="LRR_RPS2"/>
    <property type="match status" value="1"/>
</dbReference>
<evidence type="ECO:0000259" key="11">
    <source>
        <dbReference type="Pfam" id="PF25019"/>
    </source>
</evidence>
<keyword evidence="1" id="KW-0433">Leucine-rich repeat</keyword>
<evidence type="ECO:0000256" key="5">
    <source>
        <dbReference type="ARBA" id="ARBA00022840"/>
    </source>
</evidence>
<evidence type="ECO:0000256" key="1">
    <source>
        <dbReference type="ARBA" id="ARBA00022614"/>
    </source>
</evidence>
<organism evidence="12">
    <name type="scientific">Eucalyptus grandis</name>
    <name type="common">Flooded gum</name>
    <dbReference type="NCBI Taxonomy" id="71139"/>
    <lineage>
        <taxon>Eukaryota</taxon>
        <taxon>Viridiplantae</taxon>
        <taxon>Streptophyta</taxon>
        <taxon>Embryophyta</taxon>
        <taxon>Tracheophyta</taxon>
        <taxon>Spermatophyta</taxon>
        <taxon>Magnoliopsida</taxon>
        <taxon>eudicotyledons</taxon>
        <taxon>Gunneridae</taxon>
        <taxon>Pentapetalae</taxon>
        <taxon>rosids</taxon>
        <taxon>malvids</taxon>
        <taxon>Myrtales</taxon>
        <taxon>Myrtaceae</taxon>
        <taxon>Myrtoideae</taxon>
        <taxon>Eucalypteae</taxon>
        <taxon>Eucalyptus</taxon>
    </lineage>
</organism>
<dbReference type="SUPFAM" id="SSF52047">
    <property type="entry name" value="RNI-like"/>
    <property type="match status" value="1"/>
</dbReference>
<dbReference type="PANTHER" id="PTHR36766:SF35">
    <property type="entry name" value="DISEASE RESISTANCE PROTEIN RGA3"/>
    <property type="match status" value="1"/>
</dbReference>
<evidence type="ECO:0000259" key="7">
    <source>
        <dbReference type="Pfam" id="PF00931"/>
    </source>
</evidence>
<dbReference type="PRINTS" id="PR00364">
    <property type="entry name" value="DISEASERSIST"/>
</dbReference>
<dbReference type="AlphaFoldDB" id="A0A059B3C4"/>
<dbReference type="FunFam" id="3.40.50.300:FF:001091">
    <property type="entry name" value="Probable disease resistance protein At1g61300"/>
    <property type="match status" value="1"/>
</dbReference>
<dbReference type="Pfam" id="PF23559">
    <property type="entry name" value="WHD_DRP"/>
    <property type="match status" value="1"/>
</dbReference>
<dbReference type="GO" id="GO:0051707">
    <property type="term" value="P:response to other organism"/>
    <property type="evidence" value="ECO:0007669"/>
    <property type="project" value="UniProtKB-ARBA"/>
</dbReference>
<accession>A0A059B3C4</accession>
<gene>
    <name evidence="12" type="ORF">EUGRSUZ_H02892</name>
</gene>
<dbReference type="SUPFAM" id="SSF52058">
    <property type="entry name" value="L domain-like"/>
    <property type="match status" value="1"/>
</dbReference>
<name>A0A059B3C4_EUCGR</name>
<dbReference type="InterPro" id="IPR042197">
    <property type="entry name" value="Apaf_helical"/>
</dbReference>
<dbReference type="InterPro" id="IPR041118">
    <property type="entry name" value="Rx_N"/>
</dbReference>
<keyword evidence="5" id="KW-0067">ATP-binding</keyword>
<dbReference type="Pfam" id="PF25019">
    <property type="entry name" value="LRR_R13L1-DRL21"/>
    <property type="match status" value="1"/>
</dbReference>
<dbReference type="Gene3D" id="1.20.5.4130">
    <property type="match status" value="1"/>
</dbReference>
<sequence>MAETVLFSLATDILKGLAIEMVKPGSSFAFREIQLLCGAKDELQSLKDTVETIQSVLLDAEKQQWHNDQVRTWLKRLKAVFYEVQDLLDDVATEDLRRNVTSGNKMSKEVRVFFSKSNQLVNCLKVANKIQELRKKLDRIKSDNKFHFERHLSEATVAIGRRRTTHSFAREEEIIGREDDKNEIIAHLFDSSSIESVTVVSIVGMGGLGKTALAKLVYNDDKVKSYFELRMWACQGDTEIFDEELVIKEILKSAQDPGMRNLQDIENKSKEQLQQLLRNVLEGKKYLLILDDLWNEDRLRWLDFRSLLMGGSCGSKILITTRSQLVEQATDAKSASHVLQGLSDDKSWDLFKKMAFGDGEESLDLKLEEISRDIVKKCAGVPLALKTIGSVLYNKNKNEWLYLKEHELSKINKLEHGGIIEVLKLSYDHLPLGLKHCFAYCALFPKDYVYDKQTMIQLWMAHGFIESLDGNDDLEQIGDSYVSDLLYRSFLEVEETDDSTGKVKMFKMHDLMHDLALKVTGDECKMVNLNEGGRYGRIRHASFASSSLQELTPLLEMTNLRTILYLKSRKSVSNLFPNQYHGIFSKCKHCRVLGLHYANFSIPHSLGSQLKHLRFLDISENQSIKSLPDSITNLVNLQTLKLSGCKKLTTLPSDLRKLINLRHLLIDECDSLNHMPHGLSQLSSLRTLSQFIIQKIDHKLPSSVGRIDELGSLNKLAGSITIRRLEFLRLSPSKGYLREKQHLCSLKLEWSREHQDDKSESDELIMWENLRPHPNLAHLTITSCMGRSPPSWLSSIRNLVDLVLWECRGWKYLSPISELPSLKKLTLVGLDALELVQEIGDLEQSNTTRSFFPSLEGLFLHYCGNLKGWWGKRQLGGANQDHWEYDSQSSFPKLSSLEISYCPHLNSEPLFPWIENLSLVGVSVKIMEQQLMAFQNCPSEAAVSSTFVPLSKLKKLLFVSGEDLEHSMLEILLRFLDSLESMSLYYCFKLKSLSRSMQYLSSLQHLDICGCEELDLSSHDDEHGTQWRFLTKLRDLRIRQLPKLVALPDGIQHVTTLQFLHISRCENLTNLPEWMGNFSLLQELHLFACPGLTCLPDGMRHLTSLKKLTIVQCPALEERCQRERTLSCLSFELDV</sequence>
<dbReference type="eggNOG" id="KOG4658">
    <property type="taxonomic scope" value="Eukaryota"/>
</dbReference>
<evidence type="ECO:0000259" key="9">
    <source>
        <dbReference type="Pfam" id="PF23247"/>
    </source>
</evidence>
<dbReference type="Gene3D" id="3.80.10.10">
    <property type="entry name" value="Ribonuclease Inhibitor"/>
    <property type="match status" value="3"/>
</dbReference>
<dbReference type="PANTHER" id="PTHR36766">
    <property type="entry name" value="PLANT BROAD-SPECTRUM MILDEW RESISTANCE PROTEIN RPW8"/>
    <property type="match status" value="1"/>
</dbReference>
<keyword evidence="3" id="KW-0547">Nucleotide-binding</keyword>
<dbReference type="GO" id="GO:0005524">
    <property type="term" value="F:ATP binding"/>
    <property type="evidence" value="ECO:0007669"/>
    <property type="project" value="UniProtKB-KW"/>
</dbReference>
<feature type="domain" description="NB-ARC" evidence="7">
    <location>
        <begin position="178"/>
        <end position="356"/>
    </location>
</feature>
<evidence type="ECO:0000259" key="10">
    <source>
        <dbReference type="Pfam" id="PF23559"/>
    </source>
</evidence>
<dbReference type="GO" id="GO:0006952">
    <property type="term" value="P:defense response"/>
    <property type="evidence" value="ECO:0007669"/>
    <property type="project" value="UniProtKB-KW"/>
</dbReference>
<dbReference type="FunFam" id="1.10.10.10:FF:000322">
    <property type="entry name" value="Probable disease resistance protein At1g63360"/>
    <property type="match status" value="1"/>
</dbReference>
<evidence type="ECO:0000256" key="6">
    <source>
        <dbReference type="SAM" id="Coils"/>
    </source>
</evidence>
<dbReference type="InterPro" id="IPR002182">
    <property type="entry name" value="NB-ARC"/>
</dbReference>
<feature type="domain" description="Disease resistance protein At4g27190-like leucine-rich repeats" evidence="9">
    <location>
        <begin position="971"/>
        <end position="1089"/>
    </location>
</feature>
<dbReference type="CDD" id="cd14798">
    <property type="entry name" value="RX-CC_like"/>
    <property type="match status" value="1"/>
</dbReference>
<dbReference type="EMBL" id="KK198760">
    <property type="protein sequence ID" value="KCW60170.1"/>
    <property type="molecule type" value="Genomic_DNA"/>
</dbReference>
<dbReference type="OMA" id="ETHMLDE"/>
<dbReference type="InterPro" id="IPR036388">
    <property type="entry name" value="WH-like_DNA-bd_sf"/>
</dbReference>
<dbReference type="InterPro" id="IPR038005">
    <property type="entry name" value="RX-like_CC"/>
</dbReference>
<dbReference type="Gramene" id="KCW60170">
    <property type="protein sequence ID" value="KCW60170"/>
    <property type="gene ID" value="EUGRSUZ_H02892"/>
</dbReference>
<dbReference type="SUPFAM" id="SSF52540">
    <property type="entry name" value="P-loop containing nucleoside triphosphate hydrolases"/>
    <property type="match status" value="1"/>
</dbReference>
<keyword evidence="2" id="KW-0677">Repeat</keyword>
<feature type="domain" description="Disease resistance protein winged helix" evidence="10">
    <location>
        <begin position="443"/>
        <end position="516"/>
    </location>
</feature>
<keyword evidence="4" id="KW-0611">Plant defense</keyword>
<dbReference type="Gene3D" id="1.10.8.430">
    <property type="entry name" value="Helical domain of apoptotic protease-activating factors"/>
    <property type="match status" value="1"/>
</dbReference>
<feature type="coiled-coil region" evidence="6">
    <location>
        <begin position="123"/>
        <end position="150"/>
    </location>
</feature>
<dbReference type="InterPro" id="IPR032675">
    <property type="entry name" value="LRR_dom_sf"/>
</dbReference>
<feature type="domain" description="R13L1/DRL21-like LRR repeat region" evidence="11">
    <location>
        <begin position="707"/>
        <end position="829"/>
    </location>
</feature>
<keyword evidence="6" id="KW-0175">Coiled coil</keyword>
<evidence type="ECO:0000256" key="3">
    <source>
        <dbReference type="ARBA" id="ARBA00022741"/>
    </source>
</evidence>
<dbReference type="Pfam" id="PF00931">
    <property type="entry name" value="NB-ARC"/>
    <property type="match status" value="1"/>
</dbReference>
<dbReference type="Gene3D" id="3.40.50.300">
    <property type="entry name" value="P-loop containing nucleotide triphosphate hydrolases"/>
    <property type="match status" value="1"/>
</dbReference>
<dbReference type="InParanoid" id="A0A059B3C4"/>
<dbReference type="InterPro" id="IPR056789">
    <property type="entry name" value="LRR_R13L1-DRL21"/>
</dbReference>
<evidence type="ECO:0000256" key="2">
    <source>
        <dbReference type="ARBA" id="ARBA00022737"/>
    </source>
</evidence>
<dbReference type="InterPro" id="IPR058922">
    <property type="entry name" value="WHD_DRP"/>
</dbReference>
<dbReference type="GO" id="GO:0043531">
    <property type="term" value="F:ADP binding"/>
    <property type="evidence" value="ECO:0007669"/>
    <property type="project" value="InterPro"/>
</dbReference>
<feature type="domain" description="Disease resistance N-terminal" evidence="8">
    <location>
        <begin position="26"/>
        <end position="105"/>
    </location>
</feature>
<evidence type="ECO:0000259" key="8">
    <source>
        <dbReference type="Pfam" id="PF18052"/>
    </source>
</evidence>
<reference evidence="12" key="1">
    <citation type="submission" date="2013-07" db="EMBL/GenBank/DDBJ databases">
        <title>The genome of Eucalyptus grandis.</title>
        <authorList>
            <person name="Schmutz J."/>
            <person name="Hayes R."/>
            <person name="Myburg A."/>
            <person name="Tuskan G."/>
            <person name="Grattapaglia D."/>
            <person name="Rokhsar D.S."/>
        </authorList>
    </citation>
    <scope>NUCLEOTIDE SEQUENCE</scope>
    <source>
        <tissue evidence="12">Leaf extractions</tissue>
    </source>
</reference>